<dbReference type="SUPFAM" id="SSF52507">
    <property type="entry name" value="Homo-oligomeric flavin-containing Cys decarboxylases, HFCD"/>
    <property type="match status" value="1"/>
</dbReference>
<keyword evidence="2 7" id="KW-0285">Flavoprotein</keyword>
<keyword evidence="1 7" id="KW-0637">Prenyltransferase</keyword>
<sequence>MRLVVGMTGATGAELGIRVLLGLRELGVETHLVLSKWARATIELETSWSVREVRELATAVHSADDQAAPISSGSFRTDGMVVVPCTTKTLATIRHGTGEGLVSRAADVVLKERRRLVLVVRETPLSTIHLENMLGVTQAGATVFPPVPAFYNAPHSLDDVIDHTVARILDQFGLDLPNAARWTGTADAKAQRLLTNGFSYKE</sequence>
<dbReference type="InterPro" id="IPR003382">
    <property type="entry name" value="Flavoprotein"/>
</dbReference>
<organism evidence="9 10">
    <name type="scientific">Allokutzneria albata</name>
    <name type="common">Kibdelosporangium albatum</name>
    <dbReference type="NCBI Taxonomy" id="211114"/>
    <lineage>
        <taxon>Bacteria</taxon>
        <taxon>Bacillati</taxon>
        <taxon>Actinomycetota</taxon>
        <taxon>Actinomycetes</taxon>
        <taxon>Pseudonocardiales</taxon>
        <taxon>Pseudonocardiaceae</taxon>
        <taxon>Allokutzneria</taxon>
    </lineage>
</organism>
<dbReference type="PANTHER" id="PTHR43374:SF1">
    <property type="entry name" value="FLAVIN PRENYLTRANSFERASE PAD1, MITOCHONDRIAL"/>
    <property type="match status" value="1"/>
</dbReference>
<evidence type="ECO:0000256" key="7">
    <source>
        <dbReference type="HAMAP-Rule" id="MF_01984"/>
    </source>
</evidence>
<gene>
    <name evidence="7" type="primary">ubiX</name>
    <name evidence="9" type="ORF">SAMN04489726_4458</name>
</gene>
<accession>A0A1G9XWX3</accession>
<evidence type="ECO:0000256" key="2">
    <source>
        <dbReference type="ARBA" id="ARBA00022630"/>
    </source>
</evidence>
<feature type="binding site" evidence="7">
    <location>
        <position position="151"/>
    </location>
    <ligand>
        <name>dimethylallyl phosphate</name>
        <dbReference type="ChEBI" id="CHEBI:88052"/>
    </ligand>
</feature>
<dbReference type="Proteomes" id="UP000183376">
    <property type="component" value="Chromosome I"/>
</dbReference>
<dbReference type="RefSeq" id="WP_030428867.1">
    <property type="nucleotide sequence ID" value="NZ_JOEF01000005.1"/>
</dbReference>
<dbReference type="GO" id="GO:0016831">
    <property type="term" value="F:carboxy-lyase activity"/>
    <property type="evidence" value="ECO:0007669"/>
    <property type="project" value="TreeGrafter"/>
</dbReference>
<dbReference type="AlphaFoldDB" id="A0A1G9XWX3"/>
<evidence type="ECO:0000256" key="5">
    <source>
        <dbReference type="ARBA" id="ARBA00050612"/>
    </source>
</evidence>
<keyword evidence="10" id="KW-1185">Reference proteome</keyword>
<dbReference type="Pfam" id="PF02441">
    <property type="entry name" value="Flavoprotein"/>
    <property type="match status" value="1"/>
</dbReference>
<name>A0A1G9XWX3_ALLAB</name>
<feature type="binding site" evidence="7">
    <location>
        <position position="121"/>
    </location>
    <ligand>
        <name>FMN</name>
        <dbReference type="ChEBI" id="CHEBI:58210"/>
    </ligand>
</feature>
<keyword evidence="3 7" id="KW-0288">FMN</keyword>
<comment type="similarity">
    <text evidence="6 7">Belongs to the UbiX/PAD1 family.</text>
</comment>
<reference evidence="9 10" key="1">
    <citation type="submission" date="2016-10" db="EMBL/GenBank/DDBJ databases">
        <authorList>
            <person name="de Groot N.N."/>
        </authorList>
    </citation>
    <scope>NUCLEOTIDE SEQUENCE [LARGE SCALE GENOMIC DNA]</scope>
    <source>
        <strain evidence="9 10">DSM 44149</strain>
    </source>
</reference>
<dbReference type="EMBL" id="LT629701">
    <property type="protein sequence ID" value="SDN01277.1"/>
    <property type="molecule type" value="Genomic_DNA"/>
</dbReference>
<keyword evidence="4 7" id="KW-0808">Transferase</keyword>
<dbReference type="Gene3D" id="3.40.50.1950">
    <property type="entry name" value="Flavin prenyltransferase-like"/>
    <property type="match status" value="1"/>
</dbReference>
<dbReference type="EC" id="2.5.1.129" evidence="7"/>
<dbReference type="NCBIfam" id="TIGR00421">
    <property type="entry name" value="ubiX_pad"/>
    <property type="match status" value="1"/>
</dbReference>
<feature type="domain" description="Flavoprotein" evidence="8">
    <location>
        <begin position="1"/>
        <end position="171"/>
    </location>
</feature>
<feature type="binding site" evidence="7">
    <location>
        <begin position="9"/>
        <end position="11"/>
    </location>
    <ligand>
        <name>FMN</name>
        <dbReference type="ChEBI" id="CHEBI:58210"/>
    </ligand>
</feature>
<dbReference type="eggNOG" id="COG0163">
    <property type="taxonomic scope" value="Bacteria"/>
</dbReference>
<dbReference type="FunFam" id="3.40.50.1950:FF:000001">
    <property type="entry name" value="Flavin prenyltransferase UbiX"/>
    <property type="match status" value="1"/>
</dbReference>
<dbReference type="OrthoDB" id="9781577at2"/>
<evidence type="ECO:0000256" key="3">
    <source>
        <dbReference type="ARBA" id="ARBA00022643"/>
    </source>
</evidence>
<dbReference type="PANTHER" id="PTHR43374">
    <property type="entry name" value="FLAVIN PRENYLTRANSFERASE"/>
    <property type="match status" value="1"/>
</dbReference>
<evidence type="ECO:0000313" key="9">
    <source>
        <dbReference type="EMBL" id="SDN01277.1"/>
    </source>
</evidence>
<dbReference type="STRING" id="211114.SAMN04489726_4458"/>
<proteinExistence type="inferred from homology"/>
<comment type="caution">
    <text evidence="7">Lacks conserved residue(s) required for the propagation of feature annotation.</text>
</comment>
<evidence type="ECO:0000259" key="8">
    <source>
        <dbReference type="Pfam" id="PF02441"/>
    </source>
</evidence>
<feature type="binding site" evidence="7">
    <location>
        <position position="167"/>
    </location>
    <ligand>
        <name>dimethylallyl phosphate</name>
        <dbReference type="ChEBI" id="CHEBI:88052"/>
    </ligand>
</feature>
<evidence type="ECO:0000256" key="6">
    <source>
        <dbReference type="ARBA" id="ARBA00060793"/>
    </source>
</evidence>
<comment type="function">
    <text evidence="7">Flavin prenyltransferase that catalyzes the synthesis of the prenylated FMN cofactor (prenyl-FMN) for 4-hydroxy-3-polyprenylbenzoic acid decarboxylase UbiD. The prenyltransferase is metal-independent and links a dimethylallyl moiety from dimethylallyl monophosphate (DMAP) to the flavin N5 and C6 atoms of FMN.</text>
</comment>
<dbReference type="NCBIfam" id="NF004685">
    <property type="entry name" value="PRK06029.1"/>
    <property type="match status" value="1"/>
</dbReference>
<feature type="binding site" evidence="7">
    <location>
        <position position="35"/>
    </location>
    <ligand>
        <name>FMN</name>
        <dbReference type="ChEBI" id="CHEBI:58210"/>
    </ligand>
</feature>
<dbReference type="GO" id="GO:0106141">
    <property type="term" value="F:flavin prenyltransferase activity"/>
    <property type="evidence" value="ECO:0007669"/>
    <property type="project" value="UniProtKB-EC"/>
</dbReference>
<evidence type="ECO:0000313" key="10">
    <source>
        <dbReference type="Proteomes" id="UP000183376"/>
    </source>
</evidence>
<evidence type="ECO:0000256" key="4">
    <source>
        <dbReference type="ARBA" id="ARBA00022679"/>
    </source>
</evidence>
<feature type="binding site" evidence="7">
    <location>
        <begin position="86"/>
        <end position="89"/>
    </location>
    <ligand>
        <name>FMN</name>
        <dbReference type="ChEBI" id="CHEBI:58210"/>
    </ligand>
</feature>
<evidence type="ECO:0000256" key="1">
    <source>
        <dbReference type="ARBA" id="ARBA00022602"/>
    </source>
</evidence>
<comment type="catalytic activity">
    <reaction evidence="5 7">
        <text>dimethylallyl phosphate + FMNH2 = prenylated FMNH2 + phosphate</text>
        <dbReference type="Rhea" id="RHEA:37743"/>
        <dbReference type="ChEBI" id="CHEBI:43474"/>
        <dbReference type="ChEBI" id="CHEBI:57618"/>
        <dbReference type="ChEBI" id="CHEBI:87467"/>
        <dbReference type="ChEBI" id="CHEBI:88052"/>
        <dbReference type="EC" id="2.5.1.129"/>
    </reaction>
</comment>
<dbReference type="InterPro" id="IPR004507">
    <property type="entry name" value="UbiX-like"/>
</dbReference>
<protein>
    <recommendedName>
        <fullName evidence="7">Flavin prenyltransferase UbiX</fullName>
        <ecNumber evidence="7">2.5.1.129</ecNumber>
    </recommendedName>
</protein>
<dbReference type="HAMAP" id="MF_01984">
    <property type="entry name" value="ubiX_pad"/>
    <property type="match status" value="1"/>
</dbReference>
<dbReference type="InterPro" id="IPR036551">
    <property type="entry name" value="Flavin_trans-like"/>
</dbReference>